<evidence type="ECO:0000256" key="1">
    <source>
        <dbReference type="SAM" id="SignalP"/>
    </source>
</evidence>
<comment type="caution">
    <text evidence="2">The sequence shown here is derived from an EMBL/GenBank/DDBJ whole genome shotgun (WGS) entry which is preliminary data.</text>
</comment>
<accession>A0A9D9DWB7</accession>
<dbReference type="PROSITE" id="PS51257">
    <property type="entry name" value="PROKAR_LIPOPROTEIN"/>
    <property type="match status" value="1"/>
</dbReference>
<evidence type="ECO:0000313" key="3">
    <source>
        <dbReference type="Proteomes" id="UP000823615"/>
    </source>
</evidence>
<keyword evidence="1" id="KW-0732">Signal</keyword>
<organism evidence="2 3">
    <name type="scientific">Candidatus Ornithospirochaeta stercoripullorum</name>
    <dbReference type="NCBI Taxonomy" id="2840899"/>
    <lineage>
        <taxon>Bacteria</taxon>
        <taxon>Pseudomonadati</taxon>
        <taxon>Spirochaetota</taxon>
        <taxon>Spirochaetia</taxon>
        <taxon>Spirochaetales</taxon>
        <taxon>Spirochaetaceae</taxon>
        <taxon>Spirochaetaceae incertae sedis</taxon>
        <taxon>Candidatus Ornithospirochaeta</taxon>
    </lineage>
</organism>
<proteinExistence type="predicted"/>
<dbReference type="AlphaFoldDB" id="A0A9D9DWB7"/>
<dbReference type="Proteomes" id="UP000823615">
    <property type="component" value="Unassembled WGS sequence"/>
</dbReference>
<reference evidence="2" key="2">
    <citation type="journal article" date="2021" name="PeerJ">
        <title>Extensive microbial diversity within the chicken gut microbiome revealed by metagenomics and culture.</title>
        <authorList>
            <person name="Gilroy R."/>
            <person name="Ravi A."/>
            <person name="Getino M."/>
            <person name="Pursley I."/>
            <person name="Horton D.L."/>
            <person name="Alikhan N.F."/>
            <person name="Baker D."/>
            <person name="Gharbi K."/>
            <person name="Hall N."/>
            <person name="Watson M."/>
            <person name="Adriaenssens E.M."/>
            <person name="Foster-Nyarko E."/>
            <person name="Jarju S."/>
            <person name="Secka A."/>
            <person name="Antonio M."/>
            <person name="Oren A."/>
            <person name="Chaudhuri R.R."/>
            <person name="La Ragione R."/>
            <person name="Hildebrand F."/>
            <person name="Pallen M.J."/>
        </authorList>
    </citation>
    <scope>NUCLEOTIDE SEQUENCE</scope>
    <source>
        <strain evidence="2">7293</strain>
    </source>
</reference>
<feature type="signal peptide" evidence="1">
    <location>
        <begin position="1"/>
        <end position="19"/>
    </location>
</feature>
<evidence type="ECO:0008006" key="4">
    <source>
        <dbReference type="Google" id="ProtNLM"/>
    </source>
</evidence>
<dbReference type="EMBL" id="JADIMT010000002">
    <property type="protein sequence ID" value="MBO8435362.1"/>
    <property type="molecule type" value="Genomic_DNA"/>
</dbReference>
<sequence length="153" mass="16195">MKKLSSVLLVVLVVLLASCQTVSLPAPTAEEAKEYKDTLQEVLASAGFGGFADAVTGESKDGEYKAGDKLGLNTVTQDGHVKIDVDLSGMLQGDQSISYDIDIAYKPIFGDEKSIVYVAKTTVENGSNVTTLKKAELNGKAFDPAAMQSMISE</sequence>
<reference evidence="2" key="1">
    <citation type="submission" date="2020-10" db="EMBL/GenBank/DDBJ databases">
        <authorList>
            <person name="Gilroy R."/>
        </authorList>
    </citation>
    <scope>NUCLEOTIDE SEQUENCE</scope>
    <source>
        <strain evidence="2">7293</strain>
    </source>
</reference>
<gene>
    <name evidence="2" type="ORF">IAA97_00055</name>
</gene>
<protein>
    <recommendedName>
        <fullName evidence="4">Lipoprotein</fullName>
    </recommendedName>
</protein>
<evidence type="ECO:0000313" key="2">
    <source>
        <dbReference type="EMBL" id="MBO8435362.1"/>
    </source>
</evidence>
<name>A0A9D9DWB7_9SPIO</name>
<feature type="chain" id="PRO_5039272080" description="Lipoprotein" evidence="1">
    <location>
        <begin position="20"/>
        <end position="153"/>
    </location>
</feature>